<dbReference type="InterPro" id="IPR046341">
    <property type="entry name" value="SET_dom_sf"/>
</dbReference>
<dbReference type="PROSITE" id="PS50280">
    <property type="entry name" value="SET"/>
    <property type="match status" value="1"/>
</dbReference>
<proteinExistence type="predicted"/>
<evidence type="ECO:0000313" key="2">
    <source>
        <dbReference type="EMBL" id="KAJ9629142.1"/>
    </source>
</evidence>
<organism evidence="2 3">
    <name type="scientific">Knufia peltigerae</name>
    <dbReference type="NCBI Taxonomy" id="1002370"/>
    <lineage>
        <taxon>Eukaryota</taxon>
        <taxon>Fungi</taxon>
        <taxon>Dikarya</taxon>
        <taxon>Ascomycota</taxon>
        <taxon>Pezizomycotina</taxon>
        <taxon>Eurotiomycetes</taxon>
        <taxon>Chaetothyriomycetidae</taxon>
        <taxon>Chaetothyriales</taxon>
        <taxon>Trichomeriaceae</taxon>
        <taxon>Knufia</taxon>
    </lineage>
</organism>
<evidence type="ECO:0000259" key="1">
    <source>
        <dbReference type="PROSITE" id="PS50280"/>
    </source>
</evidence>
<sequence>MPQRQSTSLPKNWPKDIIFLTTLHIPLPLTPASVQRQPTPSPTLPLVNPVPLVPNPNVRITPITTPAHPAYTQHGLFSTRALPPSSFIIFYLGTLHPSSTADPTSNYDLSLDRELDLSIDATRRGNEARFINDYRGVRPDGPNAEFRDCLVEVAVPGGGKTCERRIGVFVLGPGKAGAKSKRGRGIAKGEEIVVSYGKGFWNARKDEDGEE</sequence>
<evidence type="ECO:0000313" key="3">
    <source>
        <dbReference type="Proteomes" id="UP001172681"/>
    </source>
</evidence>
<dbReference type="EMBL" id="JAPDRN010000068">
    <property type="protein sequence ID" value="KAJ9629142.1"/>
    <property type="molecule type" value="Genomic_DNA"/>
</dbReference>
<dbReference type="InterPro" id="IPR001214">
    <property type="entry name" value="SET_dom"/>
</dbReference>
<dbReference type="Pfam" id="PF00856">
    <property type="entry name" value="SET"/>
    <property type="match status" value="1"/>
</dbReference>
<feature type="domain" description="SET" evidence="1">
    <location>
        <begin position="56"/>
        <end position="197"/>
    </location>
</feature>
<dbReference type="SUPFAM" id="SSF82199">
    <property type="entry name" value="SET domain"/>
    <property type="match status" value="1"/>
</dbReference>
<accession>A0AA38XZX4</accession>
<reference evidence="2" key="1">
    <citation type="submission" date="2022-10" db="EMBL/GenBank/DDBJ databases">
        <title>Culturing micro-colonial fungi from biological soil crusts in the Mojave desert and describing Neophaeococcomyces mojavensis, and introducing the new genera and species Taxawa tesnikishii.</title>
        <authorList>
            <person name="Kurbessoian T."/>
            <person name="Stajich J.E."/>
        </authorList>
    </citation>
    <scope>NUCLEOTIDE SEQUENCE</scope>
    <source>
        <strain evidence="2">TK_35</strain>
    </source>
</reference>
<dbReference type="SMART" id="SM00317">
    <property type="entry name" value="SET"/>
    <property type="match status" value="1"/>
</dbReference>
<comment type="caution">
    <text evidence="2">The sequence shown here is derived from an EMBL/GenBank/DDBJ whole genome shotgun (WGS) entry which is preliminary data.</text>
</comment>
<protein>
    <recommendedName>
        <fullName evidence="1">SET domain-containing protein</fullName>
    </recommendedName>
</protein>
<dbReference type="Gene3D" id="2.170.270.10">
    <property type="entry name" value="SET domain"/>
    <property type="match status" value="1"/>
</dbReference>
<gene>
    <name evidence="2" type="ORF">H2204_008931</name>
</gene>
<keyword evidence="3" id="KW-1185">Reference proteome</keyword>
<dbReference type="AlphaFoldDB" id="A0AA38XZX4"/>
<name>A0AA38XZX4_9EURO</name>
<dbReference type="Proteomes" id="UP001172681">
    <property type="component" value="Unassembled WGS sequence"/>
</dbReference>